<evidence type="ECO:0000313" key="2">
    <source>
        <dbReference type="Proteomes" id="UP000235916"/>
    </source>
</evidence>
<dbReference type="InterPro" id="IPR021747">
    <property type="entry name" value="DUF3313"/>
</dbReference>
<reference evidence="1 2" key="1">
    <citation type="submission" date="2018-01" db="EMBL/GenBank/DDBJ databases">
        <title>Draft genome sequence of Paucibacter aquatile CR182 isolated from freshwater of the Nakdong River.</title>
        <authorList>
            <person name="Choi A."/>
            <person name="Chung E.J."/>
        </authorList>
    </citation>
    <scope>NUCLEOTIDE SEQUENCE [LARGE SCALE GENOMIC DNA]</scope>
    <source>
        <strain evidence="1 2">CR182</strain>
    </source>
</reference>
<sequence>MVKYIKTRTALRHGALAWGMTLSLGLVLSGCASIGAPEQTQSLSPRIELQTQADGTKSWRSAQPQRYRAVRIDPATIAFGDSVDLSEEQRGELREALMAALSQRFTAAGWQLHSMGEARETLSIKASITEVQLANTAANFLTTLLLIGPLSHGGVTVELQALDSVSQEPVAALAITGRAGMEDIGSAYTATGHARLQADGVAQRFVQLLAQAVPPHVAAR</sequence>
<organism evidence="1 2">
    <name type="scientific">Kinneretia aquatilis</name>
    <dbReference type="NCBI Taxonomy" id="2070761"/>
    <lineage>
        <taxon>Bacteria</taxon>
        <taxon>Pseudomonadati</taxon>
        <taxon>Pseudomonadota</taxon>
        <taxon>Betaproteobacteria</taxon>
        <taxon>Burkholderiales</taxon>
        <taxon>Sphaerotilaceae</taxon>
        <taxon>Roseateles</taxon>
    </lineage>
</organism>
<dbReference type="PROSITE" id="PS51257">
    <property type="entry name" value="PROKAR_LIPOPROTEIN"/>
    <property type="match status" value="1"/>
</dbReference>
<dbReference type="Pfam" id="PF11769">
    <property type="entry name" value="DUF3313"/>
    <property type="match status" value="1"/>
</dbReference>
<dbReference type="Proteomes" id="UP000235916">
    <property type="component" value="Unassembled WGS sequence"/>
</dbReference>
<evidence type="ECO:0008006" key="3">
    <source>
        <dbReference type="Google" id="ProtNLM"/>
    </source>
</evidence>
<dbReference type="RefSeq" id="WP_102766739.1">
    <property type="nucleotide sequence ID" value="NZ_POSP01000003.1"/>
</dbReference>
<name>A0A2N8KTL9_9BURK</name>
<gene>
    <name evidence="1" type="ORF">C1O66_04210</name>
</gene>
<comment type="caution">
    <text evidence="1">The sequence shown here is derived from an EMBL/GenBank/DDBJ whole genome shotgun (WGS) entry which is preliminary data.</text>
</comment>
<dbReference type="EMBL" id="POSP01000003">
    <property type="protein sequence ID" value="PND36818.1"/>
    <property type="molecule type" value="Genomic_DNA"/>
</dbReference>
<dbReference type="AlphaFoldDB" id="A0A2N8KTL9"/>
<evidence type="ECO:0000313" key="1">
    <source>
        <dbReference type="EMBL" id="PND36818.1"/>
    </source>
</evidence>
<protein>
    <recommendedName>
        <fullName evidence="3">DUF3313 domain-containing protein</fullName>
    </recommendedName>
</protein>
<keyword evidence="2" id="KW-1185">Reference proteome</keyword>
<accession>A0A2N8KTL9</accession>
<proteinExistence type="predicted"/>